<name>A0AAF5RSX5_WUCBA</name>
<dbReference type="Proteomes" id="UP000093561">
    <property type="component" value="Unassembled WGS sequence"/>
</dbReference>
<dbReference type="WBParaSite" id="mrna-Wban_00071">
    <property type="protein sequence ID" value="mrna-Wban_00071"/>
    <property type="gene ID" value="Wban_00071"/>
</dbReference>
<evidence type="ECO:0000256" key="1">
    <source>
        <dbReference type="SAM" id="MobiDB-lite"/>
    </source>
</evidence>
<dbReference type="AlphaFoldDB" id="A0AAF5RSX5"/>
<sequence length="133" mass="15121">ATSANLVDLKIHLREELVYLQVLEDYLRNVARLIDELRKLERSEYEAHSEGTIEFPRTDLRWRSKSSAISRTSRNVPRQEKMEEIPEEEPVPALVHGDGGVAIHGEETIDVIPGAPAVIPERMEVETVQEIVL</sequence>
<accession>A0AAF5RSX5</accession>
<evidence type="ECO:0000313" key="3">
    <source>
        <dbReference type="WBParaSite" id="mrna-Wban_00071"/>
    </source>
</evidence>
<reference evidence="3" key="3">
    <citation type="submission" date="2024-02" db="UniProtKB">
        <authorList>
            <consortium name="WormBaseParasite"/>
        </authorList>
    </citation>
    <scope>IDENTIFICATION</scope>
    <source>
        <strain evidence="3">pt0022</strain>
    </source>
</reference>
<proteinExistence type="predicted"/>
<feature type="region of interest" description="Disordered" evidence="1">
    <location>
        <begin position="71"/>
        <end position="99"/>
    </location>
</feature>
<reference evidence="2" key="2">
    <citation type="journal article" date="2016" name="Mol. Ecol.">
        <title>Population genomics of the filarial nematode parasite Wuchereria bancrofti from mosquitoes.</title>
        <authorList>
            <person name="Small S.T."/>
            <person name="Reimer L.J."/>
            <person name="Tisch D.J."/>
            <person name="King C.L."/>
            <person name="Christensen B.M."/>
            <person name="Siba P.M."/>
            <person name="Kazura J.W."/>
            <person name="Serre D."/>
            <person name="Zimmerman P.A."/>
        </authorList>
    </citation>
    <scope>NUCLEOTIDE SEQUENCE</scope>
    <source>
        <strain evidence="2">pt0022</strain>
    </source>
</reference>
<organism evidence="2 3">
    <name type="scientific">Wuchereria bancrofti</name>
    <dbReference type="NCBI Taxonomy" id="6293"/>
    <lineage>
        <taxon>Eukaryota</taxon>
        <taxon>Metazoa</taxon>
        <taxon>Ecdysozoa</taxon>
        <taxon>Nematoda</taxon>
        <taxon>Chromadorea</taxon>
        <taxon>Rhabditida</taxon>
        <taxon>Spirurina</taxon>
        <taxon>Spiruromorpha</taxon>
        <taxon>Filarioidea</taxon>
        <taxon>Onchocercidae</taxon>
        <taxon>Wuchereria</taxon>
    </lineage>
</organism>
<evidence type="ECO:0000313" key="2">
    <source>
        <dbReference type="Proteomes" id="UP000093561"/>
    </source>
</evidence>
<reference evidence="2" key="1">
    <citation type="submission" date="2015-03" db="EMBL/GenBank/DDBJ databases">
        <title>Wuchereria bancrofti Genome Sequencing Papua New Guinea Strain.</title>
        <authorList>
            <person name="Small S.T."/>
            <person name="Serre D."/>
            <person name="Zimmerman P.A."/>
        </authorList>
    </citation>
    <scope>NUCLEOTIDE SEQUENCE [LARGE SCALE GENOMIC DNA]</scope>
    <source>
        <strain evidence="2">pt0022</strain>
    </source>
</reference>
<protein>
    <submittedName>
        <fullName evidence="3">Uncharacterized protein</fullName>
    </submittedName>
</protein>